<name>A0A433D111_9FUNG</name>
<organism evidence="2 3">
    <name type="scientific">Jimgerdemannia flammicorona</name>
    <dbReference type="NCBI Taxonomy" id="994334"/>
    <lineage>
        <taxon>Eukaryota</taxon>
        <taxon>Fungi</taxon>
        <taxon>Fungi incertae sedis</taxon>
        <taxon>Mucoromycota</taxon>
        <taxon>Mucoromycotina</taxon>
        <taxon>Endogonomycetes</taxon>
        <taxon>Endogonales</taxon>
        <taxon>Endogonaceae</taxon>
        <taxon>Jimgerdemannia</taxon>
    </lineage>
</organism>
<dbReference type="Proteomes" id="UP000268093">
    <property type="component" value="Unassembled WGS sequence"/>
</dbReference>
<accession>A0A433D111</accession>
<proteinExistence type="predicted"/>
<feature type="compositionally biased region" description="Basic and acidic residues" evidence="1">
    <location>
        <begin position="86"/>
        <end position="111"/>
    </location>
</feature>
<reference evidence="2 3" key="1">
    <citation type="journal article" date="2018" name="New Phytol.">
        <title>Phylogenomics of Endogonaceae and evolution of mycorrhizas within Mucoromycota.</title>
        <authorList>
            <person name="Chang Y."/>
            <person name="Desiro A."/>
            <person name="Na H."/>
            <person name="Sandor L."/>
            <person name="Lipzen A."/>
            <person name="Clum A."/>
            <person name="Barry K."/>
            <person name="Grigoriev I.V."/>
            <person name="Martin F.M."/>
            <person name="Stajich J.E."/>
            <person name="Smith M.E."/>
            <person name="Bonito G."/>
            <person name="Spatafora J.W."/>
        </authorList>
    </citation>
    <scope>NUCLEOTIDE SEQUENCE [LARGE SCALE GENOMIC DNA]</scope>
    <source>
        <strain evidence="2 3">GMNB39</strain>
    </source>
</reference>
<dbReference type="AlphaFoldDB" id="A0A433D111"/>
<keyword evidence="3" id="KW-1185">Reference proteome</keyword>
<comment type="caution">
    <text evidence="2">The sequence shown here is derived from an EMBL/GenBank/DDBJ whole genome shotgun (WGS) entry which is preliminary data.</text>
</comment>
<dbReference type="EMBL" id="RBNI01008777">
    <property type="protein sequence ID" value="RUP44520.1"/>
    <property type="molecule type" value="Genomic_DNA"/>
</dbReference>
<evidence type="ECO:0000256" key="1">
    <source>
        <dbReference type="SAM" id="MobiDB-lite"/>
    </source>
</evidence>
<protein>
    <submittedName>
        <fullName evidence="2">Uncharacterized protein</fullName>
    </submittedName>
</protein>
<feature type="region of interest" description="Disordered" evidence="1">
    <location>
        <begin position="86"/>
        <end position="127"/>
    </location>
</feature>
<gene>
    <name evidence="2" type="ORF">BC936DRAFT_149347</name>
</gene>
<sequence length="127" mass="14184">MGAPHDQQGPGPHIRGKMCDYGALRLPIEAHERGEEDDIALGQGVRHVGSVRGDDVHAPTDPRVQTRQEMLRELIGGSVHVDRAEPRGGEVILREDKRRERERTRAEEGHLKNRGGRVGDTEEEVVF</sequence>
<evidence type="ECO:0000313" key="2">
    <source>
        <dbReference type="EMBL" id="RUP44520.1"/>
    </source>
</evidence>
<evidence type="ECO:0000313" key="3">
    <source>
        <dbReference type="Proteomes" id="UP000268093"/>
    </source>
</evidence>